<dbReference type="SUPFAM" id="SSF53850">
    <property type="entry name" value="Periplasmic binding protein-like II"/>
    <property type="match status" value="1"/>
</dbReference>
<dbReference type="AlphaFoldDB" id="S5XVA0"/>
<dbReference type="PANTHER" id="PTHR30290">
    <property type="entry name" value="PERIPLASMIC BINDING COMPONENT OF ABC TRANSPORTER"/>
    <property type="match status" value="1"/>
</dbReference>
<dbReference type="GO" id="GO:1904680">
    <property type="term" value="F:peptide transmembrane transporter activity"/>
    <property type="evidence" value="ECO:0007669"/>
    <property type="project" value="TreeGrafter"/>
</dbReference>
<dbReference type="HOGENOM" id="CLU_017028_7_4_5"/>
<reference evidence="5 6" key="1">
    <citation type="journal article" date="2014" name="BMC Genomics">
        <title>Architecture and functions of a multipartite genome of the methylotrophic bacterium Paracoccus aminophilus JCM 7686, containing primary and secondary chromids.</title>
        <authorList>
            <person name="Dziewit L."/>
            <person name="Czarnecki J."/>
            <person name="Wibberg D."/>
            <person name="Radlinska M."/>
            <person name="Mrozek P."/>
            <person name="Szymczak M."/>
            <person name="Schluter A."/>
            <person name="Puhler A."/>
            <person name="Bartosik D."/>
        </authorList>
    </citation>
    <scope>NUCLEOTIDE SEQUENCE [LARGE SCALE GENOMIC DNA]</scope>
    <source>
        <strain evidence="5">JCM 7686</strain>
    </source>
</reference>
<dbReference type="GO" id="GO:0030288">
    <property type="term" value="C:outer membrane-bounded periplasmic space"/>
    <property type="evidence" value="ECO:0007669"/>
    <property type="project" value="UniProtKB-ARBA"/>
</dbReference>
<evidence type="ECO:0000313" key="6">
    <source>
        <dbReference type="Proteomes" id="UP000015480"/>
    </source>
</evidence>
<dbReference type="eggNOG" id="COG0747">
    <property type="taxonomic scope" value="Bacteria"/>
</dbReference>
<dbReference type="Gene3D" id="3.90.76.10">
    <property type="entry name" value="Dipeptide-binding Protein, Domain 1"/>
    <property type="match status" value="1"/>
</dbReference>
<protein>
    <submittedName>
        <fullName evidence="5">ABC-type dipeptide/oligopeptide/nickel transporter substrate-binding protein</fullName>
    </submittedName>
</protein>
<feature type="domain" description="Solute-binding protein family 5" evidence="4">
    <location>
        <begin position="84"/>
        <end position="445"/>
    </location>
</feature>
<gene>
    <name evidence="5" type="ORF">JCM7686_0174</name>
</gene>
<sequence length="538" mass="59396">MPPTGRENMLTRLGLMAALTLGTASLALAQDATPRDGGTFVFTAPYGSSIGSLDITATPHTQDEIVAKAMNRSLYKWNPESGKPELDLAESVEKSADGKTYTYKLREATFHNGDKLDADDVVWSYNRIADPKKALTGAEQMLQIAGVEEFQAGKADHISGVKKIDDRTVEITVTNLSDPGWNLMSNYAPIYSKDYPEDQLASKPNGLGPFKLANYVPGSKVELVKFDDYFEKGKPHLAKLDIMLMGEAAARDVAFRNGEIDANVLGPVQYEAYGQDAALKDHILEVAEVYTRNIGFNPKVEAFKDKRVRQAINHAINSEVIVKKLLKDKAYQATSWLPISSPAFDHDAKPYSYDPEKAKELLKEAGYEKGLKFSVTATPNESWGVPIVEAIIPMLAKVGVEVTTDPVEGPVLSDKIVSDNFESFIWSNSSGPDALKYLTCFHSKTSQAACNYVKFANADFDKLIDQAGEETDPAKQNELLKQANNLLQEEAPVWFFNYNKAVMAYQPWVHGLKANAMELAVQDYEDIWIDDTAPASRK</sequence>
<dbReference type="PANTHER" id="PTHR30290:SF83">
    <property type="entry name" value="ABC TRANSPORTER SUBSTRATE-BINDING PROTEIN"/>
    <property type="match status" value="1"/>
</dbReference>
<dbReference type="GO" id="GO:0015833">
    <property type="term" value="P:peptide transport"/>
    <property type="evidence" value="ECO:0007669"/>
    <property type="project" value="TreeGrafter"/>
</dbReference>
<comment type="similarity">
    <text evidence="2">Belongs to the bacterial solute-binding protein 5 family.</text>
</comment>
<organism evidence="5 6">
    <name type="scientific">Paracoccus aminophilus JCM 7686</name>
    <dbReference type="NCBI Taxonomy" id="1367847"/>
    <lineage>
        <taxon>Bacteria</taxon>
        <taxon>Pseudomonadati</taxon>
        <taxon>Pseudomonadota</taxon>
        <taxon>Alphaproteobacteria</taxon>
        <taxon>Rhodobacterales</taxon>
        <taxon>Paracoccaceae</taxon>
        <taxon>Paracoccus</taxon>
    </lineage>
</organism>
<dbReference type="InterPro" id="IPR039424">
    <property type="entry name" value="SBP_5"/>
</dbReference>
<name>S5XVA0_PARAH</name>
<dbReference type="PATRIC" id="fig|1367847.3.peg.116"/>
<evidence type="ECO:0000256" key="1">
    <source>
        <dbReference type="ARBA" id="ARBA00004418"/>
    </source>
</evidence>
<dbReference type="Pfam" id="PF00496">
    <property type="entry name" value="SBP_bac_5"/>
    <property type="match status" value="1"/>
</dbReference>
<evidence type="ECO:0000256" key="3">
    <source>
        <dbReference type="SAM" id="SignalP"/>
    </source>
</evidence>
<keyword evidence="3" id="KW-0732">Signal</keyword>
<dbReference type="InterPro" id="IPR030678">
    <property type="entry name" value="Peptide/Ni-bd"/>
</dbReference>
<dbReference type="Gene3D" id="3.10.105.10">
    <property type="entry name" value="Dipeptide-binding Protein, Domain 3"/>
    <property type="match status" value="1"/>
</dbReference>
<dbReference type="PIRSF" id="PIRSF002741">
    <property type="entry name" value="MppA"/>
    <property type="match status" value="1"/>
</dbReference>
<feature type="chain" id="PRO_5004534602" evidence="3">
    <location>
        <begin position="30"/>
        <end position="538"/>
    </location>
</feature>
<dbReference type="GO" id="GO:0043190">
    <property type="term" value="C:ATP-binding cassette (ABC) transporter complex"/>
    <property type="evidence" value="ECO:0007669"/>
    <property type="project" value="InterPro"/>
</dbReference>
<comment type="subcellular location">
    <subcellularLocation>
        <location evidence="1">Periplasm</location>
    </subcellularLocation>
</comment>
<dbReference type="STRING" id="1367847.JCM7686_0174"/>
<dbReference type="CDD" id="cd00995">
    <property type="entry name" value="PBP2_NikA_DppA_OppA_like"/>
    <property type="match status" value="1"/>
</dbReference>
<evidence type="ECO:0000313" key="5">
    <source>
        <dbReference type="EMBL" id="AGT07285.1"/>
    </source>
</evidence>
<keyword evidence="6" id="KW-1185">Reference proteome</keyword>
<proteinExistence type="inferred from homology"/>
<dbReference type="Proteomes" id="UP000015480">
    <property type="component" value="Chromosome"/>
</dbReference>
<dbReference type="InterPro" id="IPR000914">
    <property type="entry name" value="SBP_5_dom"/>
</dbReference>
<dbReference type="Gene3D" id="3.40.190.10">
    <property type="entry name" value="Periplasmic binding protein-like II"/>
    <property type="match status" value="1"/>
</dbReference>
<dbReference type="KEGG" id="pami:JCM7686_0174"/>
<dbReference type="EMBL" id="CP006650">
    <property type="protein sequence ID" value="AGT07285.1"/>
    <property type="molecule type" value="Genomic_DNA"/>
</dbReference>
<evidence type="ECO:0000259" key="4">
    <source>
        <dbReference type="Pfam" id="PF00496"/>
    </source>
</evidence>
<feature type="signal peptide" evidence="3">
    <location>
        <begin position="1"/>
        <end position="29"/>
    </location>
</feature>
<accession>S5XVA0</accession>
<evidence type="ECO:0000256" key="2">
    <source>
        <dbReference type="ARBA" id="ARBA00005695"/>
    </source>
</evidence>